<dbReference type="InterPro" id="IPR036047">
    <property type="entry name" value="F-box-like_dom_sf"/>
</dbReference>
<dbReference type="SUPFAM" id="SSF81383">
    <property type="entry name" value="F-box domain"/>
    <property type="match status" value="1"/>
</dbReference>
<sequence>MGEGHDDAAEEQWRLFPDDVLAEVLRRAAPRGLAVSRCVCKAWRALVDGRRLLRADLLPRSLAGLLIEYRDQPYFFARPSVAAGDYHMHCDAFADHCNGLLLYYDGVLNPATGGWTPLPEEEAPSMAGMEHFPHEMYLAFDPALSSHYEVFVVPEVPVFYAGPRRPSPSSTSPCSSSSSELCLSSEWPPSPLTLSVFSSRTGRRWDQRSFVREGDPAGTVADMTLDERFMAQRNAVCWRGALYVHCQTEFVLRISLSDDDNKYRVIKPPTDLTVSYCAEGYLGKSQKGVCLAVVQYHRLRVWILDDDESGGGQAKWILKHNSGDGLSMPSPINSSQAAASGPWVLVDDDSDEPDKELQWNSDDDDDGESIICTTTDEDKDGERRYVNIGILGFHPYKEIVFLHRAWRRGLAYHMNSSKLEDLGNLRPKDDASHADIRESYILEYARSRIGRTFPYTPCLMGEFSGKLEDVLDDD</sequence>
<feature type="non-terminal residue" evidence="3">
    <location>
        <position position="1"/>
    </location>
</feature>
<feature type="domain" description="F-box" evidence="2">
    <location>
        <begin position="16"/>
        <end position="56"/>
    </location>
</feature>
<keyword evidence="4" id="KW-1185">Reference proteome</keyword>
<evidence type="ECO:0000259" key="2">
    <source>
        <dbReference type="SMART" id="SM00256"/>
    </source>
</evidence>
<dbReference type="Gramene" id="TVU43477">
    <property type="protein sequence ID" value="TVU43477"/>
    <property type="gene ID" value="EJB05_09952"/>
</dbReference>
<evidence type="ECO:0000313" key="4">
    <source>
        <dbReference type="Proteomes" id="UP000324897"/>
    </source>
</evidence>
<evidence type="ECO:0000256" key="1">
    <source>
        <dbReference type="SAM" id="MobiDB-lite"/>
    </source>
</evidence>
<dbReference type="InterPro" id="IPR001810">
    <property type="entry name" value="F-box_dom"/>
</dbReference>
<dbReference type="Proteomes" id="UP000324897">
    <property type="component" value="Unassembled WGS sequence"/>
</dbReference>
<dbReference type="EMBL" id="RWGY01000005">
    <property type="protein sequence ID" value="TVU43477.1"/>
    <property type="molecule type" value="Genomic_DNA"/>
</dbReference>
<protein>
    <recommendedName>
        <fullName evidence="2">F-box domain-containing protein</fullName>
    </recommendedName>
</protein>
<proteinExistence type="predicted"/>
<dbReference type="Gene3D" id="1.20.1280.50">
    <property type="match status" value="1"/>
</dbReference>
<dbReference type="Pfam" id="PF00646">
    <property type="entry name" value="F-box"/>
    <property type="match status" value="1"/>
</dbReference>
<dbReference type="PANTHER" id="PTHR34591">
    <property type="entry name" value="OS03G0653100 PROTEIN-RELATED"/>
    <property type="match status" value="1"/>
</dbReference>
<dbReference type="PANTHER" id="PTHR34591:SF29">
    <property type="entry name" value="F-BOX DOMAIN-CONTAINING PROTEIN"/>
    <property type="match status" value="1"/>
</dbReference>
<gene>
    <name evidence="3" type="ORF">EJB05_09952</name>
</gene>
<dbReference type="AlphaFoldDB" id="A0A5J9W6A2"/>
<reference evidence="3 4" key="1">
    <citation type="journal article" date="2019" name="Sci. Rep.">
        <title>A high-quality genome of Eragrostis curvula grass provides insights into Poaceae evolution and supports new strategies to enhance forage quality.</title>
        <authorList>
            <person name="Carballo J."/>
            <person name="Santos B.A.C.M."/>
            <person name="Zappacosta D."/>
            <person name="Garbus I."/>
            <person name="Selva J.P."/>
            <person name="Gallo C.A."/>
            <person name="Diaz A."/>
            <person name="Albertini E."/>
            <person name="Caccamo M."/>
            <person name="Echenique V."/>
        </authorList>
    </citation>
    <scope>NUCLEOTIDE SEQUENCE [LARGE SCALE GENOMIC DNA]</scope>
    <source>
        <strain evidence="4">cv. Victoria</strain>
        <tissue evidence="3">Leaf</tissue>
    </source>
</reference>
<evidence type="ECO:0000313" key="3">
    <source>
        <dbReference type="EMBL" id="TVU43477.1"/>
    </source>
</evidence>
<comment type="caution">
    <text evidence="3">The sequence shown here is derived from an EMBL/GenBank/DDBJ whole genome shotgun (WGS) entry which is preliminary data.</text>
</comment>
<name>A0A5J9W6A2_9POAL</name>
<dbReference type="OrthoDB" id="639965at2759"/>
<organism evidence="3 4">
    <name type="scientific">Eragrostis curvula</name>
    <name type="common">weeping love grass</name>
    <dbReference type="NCBI Taxonomy" id="38414"/>
    <lineage>
        <taxon>Eukaryota</taxon>
        <taxon>Viridiplantae</taxon>
        <taxon>Streptophyta</taxon>
        <taxon>Embryophyta</taxon>
        <taxon>Tracheophyta</taxon>
        <taxon>Spermatophyta</taxon>
        <taxon>Magnoliopsida</taxon>
        <taxon>Liliopsida</taxon>
        <taxon>Poales</taxon>
        <taxon>Poaceae</taxon>
        <taxon>PACMAD clade</taxon>
        <taxon>Chloridoideae</taxon>
        <taxon>Eragrostideae</taxon>
        <taxon>Eragrostidinae</taxon>
        <taxon>Eragrostis</taxon>
    </lineage>
</organism>
<accession>A0A5J9W6A2</accession>
<dbReference type="SMART" id="SM00256">
    <property type="entry name" value="FBOX"/>
    <property type="match status" value="1"/>
</dbReference>
<feature type="region of interest" description="Disordered" evidence="1">
    <location>
        <begin position="344"/>
        <end position="369"/>
    </location>
</feature>